<protein>
    <submittedName>
        <fullName evidence="1">Unannotated protein</fullName>
    </submittedName>
</protein>
<sequence length="101" mass="10258">MSTAPTPCAVTSTDTPKVPSWSTSCAIGDTNAMNGAASKELIVMYTMIVRMPGSAKAKAKPSRIDAKIDGNGPGCGPGSTSVDTTITTARKLTVLIANAMP</sequence>
<proteinExistence type="predicted"/>
<gene>
    <name evidence="1" type="ORF">UFOPK3139_02938</name>
</gene>
<reference evidence="1" key="1">
    <citation type="submission" date="2020-05" db="EMBL/GenBank/DDBJ databases">
        <authorList>
            <person name="Chiriac C."/>
            <person name="Salcher M."/>
            <person name="Ghai R."/>
            <person name="Kavagutti S V."/>
        </authorList>
    </citation>
    <scope>NUCLEOTIDE SEQUENCE</scope>
</reference>
<name>A0A6J7AU32_9ZZZZ</name>
<accession>A0A6J7AU32</accession>
<dbReference type="EMBL" id="CAFABA010000185">
    <property type="protein sequence ID" value="CAB4836494.1"/>
    <property type="molecule type" value="Genomic_DNA"/>
</dbReference>
<dbReference type="AlphaFoldDB" id="A0A6J7AU32"/>
<organism evidence="1">
    <name type="scientific">freshwater metagenome</name>
    <dbReference type="NCBI Taxonomy" id="449393"/>
    <lineage>
        <taxon>unclassified sequences</taxon>
        <taxon>metagenomes</taxon>
        <taxon>ecological metagenomes</taxon>
    </lineage>
</organism>
<evidence type="ECO:0000313" key="1">
    <source>
        <dbReference type="EMBL" id="CAB4836494.1"/>
    </source>
</evidence>